<keyword evidence="3" id="KW-1185">Reference proteome</keyword>
<dbReference type="EMBL" id="AEAI01002253">
    <property type="protein sequence ID" value="EGH47471.1"/>
    <property type="molecule type" value="Genomic_DNA"/>
</dbReference>
<accession>F3GK68</accession>
<evidence type="ECO:0000313" key="2">
    <source>
        <dbReference type="EMBL" id="EGH47471.1"/>
    </source>
</evidence>
<comment type="caution">
    <text evidence="2">The sequence shown here is derived from an EMBL/GenBank/DDBJ whole genome shotgun (WGS) entry which is preliminary data.</text>
</comment>
<gene>
    <name evidence="2" type="ORF">PSYPI_36470</name>
</gene>
<evidence type="ECO:0000259" key="1">
    <source>
        <dbReference type="Pfam" id="PF00501"/>
    </source>
</evidence>
<dbReference type="GO" id="GO:0044550">
    <property type="term" value="P:secondary metabolite biosynthetic process"/>
    <property type="evidence" value="ECO:0007669"/>
    <property type="project" value="TreeGrafter"/>
</dbReference>
<proteinExistence type="predicted"/>
<dbReference type="Pfam" id="PF00501">
    <property type="entry name" value="AMP-binding"/>
    <property type="match status" value="1"/>
</dbReference>
<reference evidence="2 3" key="1">
    <citation type="journal article" date="2011" name="PLoS Pathog.">
        <title>Dynamic evolution of pathogenicity revealed by sequencing and comparative genomics of 19 Pseudomonas syringae isolates.</title>
        <authorList>
            <person name="Baltrus D.A."/>
            <person name="Nishimura M.T."/>
            <person name="Romanchuk A."/>
            <person name="Chang J.H."/>
            <person name="Mukhtar M.S."/>
            <person name="Cherkis K."/>
            <person name="Roach J."/>
            <person name="Grant S.R."/>
            <person name="Jones C.D."/>
            <person name="Dangl J.L."/>
        </authorList>
    </citation>
    <scope>NUCLEOTIDE SEQUENCE [LARGE SCALE GENOMIC DNA]</scope>
    <source>
        <strain evidence="2 3">1704B</strain>
    </source>
</reference>
<dbReference type="GO" id="GO:0005829">
    <property type="term" value="C:cytosol"/>
    <property type="evidence" value="ECO:0007669"/>
    <property type="project" value="TreeGrafter"/>
</dbReference>
<feature type="domain" description="AMP-dependent synthetase/ligase" evidence="1">
    <location>
        <begin position="1"/>
        <end position="217"/>
    </location>
</feature>
<dbReference type="SUPFAM" id="SSF56801">
    <property type="entry name" value="Acetyl-CoA synthetase-like"/>
    <property type="match status" value="1"/>
</dbReference>
<dbReference type="Gene3D" id="3.40.50.980">
    <property type="match status" value="2"/>
</dbReference>
<dbReference type="Proteomes" id="UP000004986">
    <property type="component" value="Unassembled WGS sequence"/>
</dbReference>
<dbReference type="PANTHER" id="PTHR45527">
    <property type="entry name" value="NONRIBOSOMAL PEPTIDE SYNTHETASE"/>
    <property type="match status" value="1"/>
</dbReference>
<dbReference type="InterPro" id="IPR020845">
    <property type="entry name" value="AMP-binding_CS"/>
</dbReference>
<dbReference type="PROSITE" id="PS00455">
    <property type="entry name" value="AMP_BINDING"/>
    <property type="match status" value="1"/>
</dbReference>
<dbReference type="GO" id="GO:0043041">
    <property type="term" value="P:amino acid activation for nonribosomal peptide biosynthetic process"/>
    <property type="evidence" value="ECO:0007669"/>
    <property type="project" value="TreeGrafter"/>
</dbReference>
<name>F3GK68_PSESJ</name>
<dbReference type="PRINTS" id="PR00154">
    <property type="entry name" value="AMPBINDING"/>
</dbReference>
<dbReference type="AlphaFoldDB" id="F3GK68"/>
<dbReference type="PANTHER" id="PTHR45527:SF1">
    <property type="entry name" value="FATTY ACID SYNTHASE"/>
    <property type="match status" value="1"/>
</dbReference>
<feature type="non-terminal residue" evidence="2">
    <location>
        <position position="218"/>
    </location>
</feature>
<sequence length="218" mass="23888">MLAILKAGGAYVPLDPSYPRERLQYMVKDSTPVALLVQAGTRDLLDDEHALRIDLDSVTWDTQRDQNPRVPGLTAEHLAYVIYTSGSTGTPKGVMVEHRNVSNLVQWSSVLCPPTSGTVMLQKTPISFDASVWEIFWPLSSGITLVLARPDGQRDPAYLAQVIQERQVSVVQFVPALLQQFIDLPQSSACSSLTDVVCGGGELTVDMAAQLRKRLPEV</sequence>
<organism evidence="2 3">
    <name type="scientific">Pseudomonas syringae pv. pisi str. 1704B</name>
    <dbReference type="NCBI Taxonomy" id="629263"/>
    <lineage>
        <taxon>Bacteria</taxon>
        <taxon>Pseudomonadati</taxon>
        <taxon>Pseudomonadota</taxon>
        <taxon>Gammaproteobacteria</taxon>
        <taxon>Pseudomonadales</taxon>
        <taxon>Pseudomonadaceae</taxon>
        <taxon>Pseudomonas</taxon>
        <taxon>Pseudomonas syringae</taxon>
    </lineage>
</organism>
<dbReference type="InterPro" id="IPR000873">
    <property type="entry name" value="AMP-dep_synth/lig_dom"/>
</dbReference>
<protein>
    <submittedName>
        <fullName evidence="2">Amino acid adenylation</fullName>
    </submittedName>
</protein>
<evidence type="ECO:0000313" key="3">
    <source>
        <dbReference type="Proteomes" id="UP000004986"/>
    </source>
</evidence>
<dbReference type="InterPro" id="IPR020459">
    <property type="entry name" value="AMP-binding"/>
</dbReference>
<dbReference type="GO" id="GO:0031177">
    <property type="term" value="F:phosphopantetheine binding"/>
    <property type="evidence" value="ECO:0007669"/>
    <property type="project" value="TreeGrafter"/>
</dbReference>